<keyword evidence="2" id="KW-1185">Reference proteome</keyword>
<dbReference type="EMBL" id="PYMH01000001">
    <property type="protein sequence ID" value="PSU36210.1"/>
    <property type="molecule type" value="Genomic_DNA"/>
</dbReference>
<reference evidence="1 2" key="1">
    <citation type="submission" date="2018-03" db="EMBL/GenBank/DDBJ databases">
        <title>Whole genome sequencing of Histamine producing bacteria.</title>
        <authorList>
            <person name="Butler K."/>
        </authorList>
    </citation>
    <scope>NUCLEOTIDE SEQUENCE [LARGE SCALE GENOMIC DNA]</scope>
    <source>
        <strain evidence="1 2">JCM 13586</strain>
    </source>
</reference>
<accession>A0A2T3J4I0</accession>
<protein>
    <submittedName>
        <fullName evidence="1">Uncharacterized protein</fullName>
    </submittedName>
</protein>
<evidence type="ECO:0000313" key="2">
    <source>
        <dbReference type="Proteomes" id="UP000241222"/>
    </source>
</evidence>
<gene>
    <name evidence="1" type="ORF">C9I99_04205</name>
</gene>
<evidence type="ECO:0000313" key="1">
    <source>
        <dbReference type="EMBL" id="PSU36210.1"/>
    </source>
</evidence>
<comment type="caution">
    <text evidence="1">The sequence shown here is derived from an EMBL/GenBank/DDBJ whole genome shotgun (WGS) entry which is preliminary data.</text>
</comment>
<proteinExistence type="predicted"/>
<dbReference type="AlphaFoldDB" id="A0A2T3J4I0"/>
<name>A0A2T3J4I0_9GAMM</name>
<organism evidence="1 2">
    <name type="scientific">Photobacterium lutimaris</name>
    <dbReference type="NCBI Taxonomy" id="388278"/>
    <lineage>
        <taxon>Bacteria</taxon>
        <taxon>Pseudomonadati</taxon>
        <taxon>Pseudomonadota</taxon>
        <taxon>Gammaproteobacteria</taxon>
        <taxon>Vibrionales</taxon>
        <taxon>Vibrionaceae</taxon>
        <taxon>Photobacterium</taxon>
    </lineage>
</organism>
<sequence>MSKSATNARISNRKLIEFVKSNRNKRTEVQRQLKSGQGMIHAYDLEDLLDEEASLQSKIMEAMRLMNPFEKKLVSKHGVTFIPLDFSQKKMTMPDLMGLEESYFFSTAKWKTFNDKKMLLNLKSKKFKDFFSFLKQQIDRNKDRTGKHDKCEIRIGGFKESPRGAFIQDTMVVEYTQSGRTVRIVMIGPYIFTDEVES</sequence>
<dbReference type="Proteomes" id="UP000241222">
    <property type="component" value="Unassembled WGS sequence"/>
</dbReference>